<keyword evidence="5 6" id="KW-0233">DNA recombination</keyword>
<name>A0ABN7BXM1_9MOLU</name>
<dbReference type="PANTHER" id="PTHR33217:SF5">
    <property type="entry name" value="MUTATOR FAMILY TRANSPOSASE"/>
    <property type="match status" value="1"/>
</dbReference>
<dbReference type="PANTHER" id="PTHR33217">
    <property type="entry name" value="TRANSPOSASE FOR INSERTION SEQUENCE ELEMENT IS1081"/>
    <property type="match status" value="1"/>
</dbReference>
<dbReference type="InterPro" id="IPR001207">
    <property type="entry name" value="Transposase_mutator"/>
</dbReference>
<dbReference type="EMBL" id="AP028956">
    <property type="protein sequence ID" value="BET39682.1"/>
    <property type="molecule type" value="Genomic_DNA"/>
</dbReference>
<evidence type="ECO:0000313" key="8">
    <source>
        <dbReference type="Proteomes" id="UP001473424"/>
    </source>
</evidence>
<evidence type="ECO:0000256" key="5">
    <source>
        <dbReference type="ARBA" id="ARBA00023172"/>
    </source>
</evidence>
<proteinExistence type="inferred from homology"/>
<reference evidence="8" key="1">
    <citation type="journal article" date="2024" name="FEMS Microbiol. Lett.">
        <title>Genomic insights into Spiroplasma endosymbionts that induce male-killing and protective phenotypes in the pea aphid.</title>
        <authorList>
            <person name="Arai H."/>
            <person name="Legeai F."/>
            <person name="Kageyama D."/>
            <person name="Sugio A."/>
            <person name="Simon J.C."/>
        </authorList>
    </citation>
    <scope>NUCLEOTIDE SEQUENCE [LARGE SCALE GENOMIC DNA]</scope>
    <source>
        <strain evidence="8">sAp269</strain>
        <plasmid evidence="8">pSAP_1</plasmid>
    </source>
</reference>
<dbReference type="Proteomes" id="UP001473424">
    <property type="component" value="Plasmid pSAP_1"/>
</dbReference>
<evidence type="ECO:0000256" key="2">
    <source>
        <dbReference type="ARBA" id="ARBA00010961"/>
    </source>
</evidence>
<evidence type="ECO:0000256" key="1">
    <source>
        <dbReference type="ARBA" id="ARBA00002190"/>
    </source>
</evidence>
<dbReference type="Pfam" id="PF00872">
    <property type="entry name" value="Transposase_mut"/>
    <property type="match status" value="1"/>
</dbReference>
<gene>
    <name evidence="7" type="ORF">SAP269_22710</name>
</gene>
<comment type="similarity">
    <text evidence="2 6">Belongs to the transposase mutator family.</text>
</comment>
<keyword evidence="7" id="KW-0614">Plasmid</keyword>
<protein>
    <recommendedName>
        <fullName evidence="6">Mutator family transposase</fullName>
    </recommendedName>
</protein>
<keyword evidence="8" id="KW-1185">Reference proteome</keyword>
<evidence type="ECO:0000256" key="6">
    <source>
        <dbReference type="RuleBase" id="RU365089"/>
    </source>
</evidence>
<evidence type="ECO:0000313" key="7">
    <source>
        <dbReference type="EMBL" id="BET39682.1"/>
    </source>
</evidence>
<evidence type="ECO:0000256" key="4">
    <source>
        <dbReference type="ARBA" id="ARBA00023125"/>
    </source>
</evidence>
<evidence type="ECO:0000256" key="3">
    <source>
        <dbReference type="ARBA" id="ARBA00022578"/>
    </source>
</evidence>
<sequence>MSKKQNINNNVPISKVVDLLLENTEDLTTVFKEGGLYKELTKRLVEKMFNSELQNYLGYEKNQHNTSDNARNGISSKKLITQQGKIEINVPRDRNSNFEPVIVAKRQRRFDGFDQQVLSLYAKGMTLSDIRMRLQ</sequence>
<keyword evidence="3 6" id="KW-0815">Transposition</keyword>
<accession>A0ABN7BXM1</accession>
<geneLocation type="plasmid" evidence="7 8">
    <name>pSAP_1</name>
</geneLocation>
<keyword evidence="6" id="KW-0814">Transposable element</keyword>
<keyword evidence="4 6" id="KW-0238">DNA-binding</keyword>
<comment type="function">
    <text evidence="1 6">Required for the transposition of the insertion element.</text>
</comment>
<organism evidence="7 8">
    <name type="scientific">Spiroplasma ixodetis</name>
    <dbReference type="NCBI Taxonomy" id="2141"/>
    <lineage>
        <taxon>Bacteria</taxon>
        <taxon>Bacillati</taxon>
        <taxon>Mycoplasmatota</taxon>
        <taxon>Mollicutes</taxon>
        <taxon>Entomoplasmatales</taxon>
        <taxon>Spiroplasmataceae</taxon>
        <taxon>Spiroplasma</taxon>
    </lineage>
</organism>